<reference evidence="1 2" key="1">
    <citation type="submission" date="2024-09" db="EMBL/GenBank/DDBJ databases">
        <authorList>
            <person name="Sun Q."/>
            <person name="Mori K."/>
        </authorList>
    </citation>
    <scope>NUCLEOTIDE SEQUENCE [LARGE SCALE GENOMIC DNA]</scope>
    <source>
        <strain evidence="1 2">CCM 8677</strain>
    </source>
</reference>
<dbReference type="Proteomes" id="UP001589844">
    <property type="component" value="Unassembled WGS sequence"/>
</dbReference>
<evidence type="ECO:0000313" key="1">
    <source>
        <dbReference type="EMBL" id="MFC0350686.1"/>
    </source>
</evidence>
<proteinExistence type="predicted"/>
<keyword evidence="2" id="KW-1185">Reference proteome</keyword>
<accession>A0ABV6IFT6</accession>
<protein>
    <submittedName>
        <fullName evidence="1">Uncharacterized protein</fullName>
    </submittedName>
</protein>
<name>A0ABV6IFT6_9BURK</name>
<comment type="caution">
    <text evidence="1">The sequence shown here is derived from an EMBL/GenBank/DDBJ whole genome shotgun (WGS) entry which is preliminary data.</text>
</comment>
<sequence length="57" mass="6318">MRLLDVQAQKLCLYIYLGSSGYLLLDEVPPALYLVTSDASANRTKRVSIRSSILNGM</sequence>
<dbReference type="RefSeq" id="WP_390213185.1">
    <property type="nucleotide sequence ID" value="NZ_JBHLXJ010000013.1"/>
</dbReference>
<gene>
    <name evidence="1" type="ORF">ACFFJH_12755</name>
</gene>
<evidence type="ECO:0000313" key="2">
    <source>
        <dbReference type="Proteomes" id="UP001589844"/>
    </source>
</evidence>
<organism evidence="1 2">
    <name type="scientific">Undibacterium danionis</name>
    <dbReference type="NCBI Taxonomy" id="1812100"/>
    <lineage>
        <taxon>Bacteria</taxon>
        <taxon>Pseudomonadati</taxon>
        <taxon>Pseudomonadota</taxon>
        <taxon>Betaproteobacteria</taxon>
        <taxon>Burkholderiales</taxon>
        <taxon>Oxalobacteraceae</taxon>
        <taxon>Undibacterium</taxon>
    </lineage>
</organism>
<dbReference type="EMBL" id="JBHLXJ010000013">
    <property type="protein sequence ID" value="MFC0350686.1"/>
    <property type="molecule type" value="Genomic_DNA"/>
</dbReference>